<protein>
    <submittedName>
        <fullName evidence="1">DUF995 domain-containing protein</fullName>
    </submittedName>
</protein>
<dbReference type="RefSeq" id="WP_154152483.1">
    <property type="nucleotide sequence ID" value="NZ_SZWE01000001.1"/>
</dbReference>
<reference evidence="1 2" key="1">
    <citation type="submission" date="2019-05" db="EMBL/GenBank/DDBJ databases">
        <title>Roseovarius bejariae sp. nov., a moderately halophylic bacterium isolated from a saline soil in Rambla Salada (Murcia).</title>
        <authorList>
            <person name="Castro D.J."/>
            <person name="Gomez-Altuve A."/>
            <person name="Reina J.C."/>
            <person name="Rodriguez M."/>
            <person name="Sampedro I."/>
            <person name="Llamas I."/>
            <person name="Martinez-Checa F."/>
        </authorList>
    </citation>
    <scope>NUCLEOTIDE SEQUENCE [LARGE SCALE GENOMIC DNA]</scope>
    <source>
        <strain evidence="1 2">A21</strain>
    </source>
</reference>
<keyword evidence="2" id="KW-1185">Reference proteome</keyword>
<accession>A0A844D4Z9</accession>
<evidence type="ECO:0000313" key="1">
    <source>
        <dbReference type="EMBL" id="MRU16368.1"/>
    </source>
</evidence>
<dbReference type="AlphaFoldDB" id="A0A844D4Z9"/>
<dbReference type="Pfam" id="PF06191">
    <property type="entry name" value="DUF995"/>
    <property type="match status" value="2"/>
</dbReference>
<dbReference type="OrthoDB" id="8071960at2"/>
<sequence>MKLKDFFAVFSVVAMIGSISSAETPEHNPLPIAQDWLSQAFSNKTWEWDDGHAYFGPDGSFQAVVGRTQSAKGEWYTAPGGKVCFKAEWSSGNTAAPAKKCWKHVADEQKQVWQAPLEGGLWYNFSRFDPRDDLVTGNIYEYRYQYVTGQRPGINAKPLEARAVADTFLGKTWTWKNGHGYFGNDGTFTAIAGDNEIGEGKWYATSQGRLCVDATWTSPEYGSVENKRCWRHAKDEKGTIWQSPTGQNWAWSVFAPRDNLVRGNVYAKRFARQKKRLGQ</sequence>
<organism evidence="1 2">
    <name type="scientific">Roseovarius bejariae</name>
    <dbReference type="NCBI Taxonomy" id="2576383"/>
    <lineage>
        <taxon>Bacteria</taxon>
        <taxon>Pseudomonadati</taxon>
        <taxon>Pseudomonadota</taxon>
        <taxon>Alphaproteobacteria</taxon>
        <taxon>Rhodobacterales</taxon>
        <taxon>Roseobacteraceae</taxon>
        <taxon>Roseovarius</taxon>
    </lineage>
</organism>
<dbReference type="InterPro" id="IPR009337">
    <property type="entry name" value="DUF995"/>
</dbReference>
<evidence type="ECO:0000313" key="2">
    <source>
        <dbReference type="Proteomes" id="UP000564704"/>
    </source>
</evidence>
<proteinExistence type="predicted"/>
<comment type="caution">
    <text evidence="1">The sequence shown here is derived from an EMBL/GenBank/DDBJ whole genome shotgun (WGS) entry which is preliminary data.</text>
</comment>
<gene>
    <name evidence="1" type="ORF">FDP25_13070</name>
</gene>
<dbReference type="EMBL" id="SZWE01000001">
    <property type="protein sequence ID" value="MRU16368.1"/>
    <property type="molecule type" value="Genomic_DNA"/>
</dbReference>
<name>A0A844D4Z9_9RHOB</name>
<dbReference type="Proteomes" id="UP000564704">
    <property type="component" value="Unassembled WGS sequence"/>
</dbReference>